<name>A0A9Q0BQE8_9MUSC</name>
<evidence type="ECO:0000313" key="1">
    <source>
        <dbReference type="EMBL" id="KAI8040386.1"/>
    </source>
</evidence>
<dbReference type="EMBL" id="JAMKOV010000004">
    <property type="protein sequence ID" value="KAI8040386.1"/>
    <property type="molecule type" value="Genomic_DNA"/>
</dbReference>
<protein>
    <submittedName>
        <fullName evidence="1">Uncharacterized protein</fullName>
    </submittedName>
</protein>
<keyword evidence="2" id="KW-1185">Reference proteome</keyword>
<comment type="caution">
    <text evidence="1">The sequence shown here is derived from an EMBL/GenBank/DDBJ whole genome shotgun (WGS) entry which is preliminary data.</text>
</comment>
<sequence>AHRTWSKELAKLSIAKSQSQNHEADSLTCRNVQHNSISRIRAVYKTAGCRNDASASMKLAKGQWIYHIEQTPSYVGIYRPRTL</sequence>
<evidence type="ECO:0000313" key="2">
    <source>
        <dbReference type="Proteomes" id="UP001059596"/>
    </source>
</evidence>
<proteinExistence type="predicted"/>
<dbReference type="Proteomes" id="UP001059596">
    <property type="component" value="Unassembled WGS sequence"/>
</dbReference>
<gene>
    <name evidence="1" type="ORF">M5D96_006326</name>
</gene>
<reference evidence="1" key="1">
    <citation type="journal article" date="2023" name="Genome Biol. Evol.">
        <title>Long-read-based Genome Assembly of Drosophila gunungcola Reveals Fewer Chemosensory Genes in Flower-breeding Species.</title>
        <authorList>
            <person name="Negi A."/>
            <person name="Liao B.Y."/>
            <person name="Yeh S.D."/>
        </authorList>
    </citation>
    <scope>NUCLEOTIDE SEQUENCE</scope>
    <source>
        <strain evidence="1">Sukarami</strain>
    </source>
</reference>
<feature type="non-terminal residue" evidence="1">
    <location>
        <position position="83"/>
    </location>
</feature>
<dbReference type="AlphaFoldDB" id="A0A9Q0BQE8"/>
<organism evidence="1 2">
    <name type="scientific">Drosophila gunungcola</name>
    <name type="common">fruit fly</name>
    <dbReference type="NCBI Taxonomy" id="103775"/>
    <lineage>
        <taxon>Eukaryota</taxon>
        <taxon>Metazoa</taxon>
        <taxon>Ecdysozoa</taxon>
        <taxon>Arthropoda</taxon>
        <taxon>Hexapoda</taxon>
        <taxon>Insecta</taxon>
        <taxon>Pterygota</taxon>
        <taxon>Neoptera</taxon>
        <taxon>Endopterygota</taxon>
        <taxon>Diptera</taxon>
        <taxon>Brachycera</taxon>
        <taxon>Muscomorpha</taxon>
        <taxon>Ephydroidea</taxon>
        <taxon>Drosophilidae</taxon>
        <taxon>Drosophila</taxon>
        <taxon>Sophophora</taxon>
    </lineage>
</organism>
<accession>A0A9Q0BQE8</accession>